<reference evidence="9 10" key="1">
    <citation type="journal article" date="2016" name="Mol. Biol. Evol.">
        <title>Comparative Genomics of Early-Diverging Mushroom-Forming Fungi Provides Insights into the Origins of Lignocellulose Decay Capabilities.</title>
        <authorList>
            <person name="Nagy L.G."/>
            <person name="Riley R."/>
            <person name="Tritt A."/>
            <person name="Adam C."/>
            <person name="Daum C."/>
            <person name="Floudas D."/>
            <person name="Sun H."/>
            <person name="Yadav J.S."/>
            <person name="Pangilinan J."/>
            <person name="Larsson K.H."/>
            <person name="Matsuura K."/>
            <person name="Barry K."/>
            <person name="Labutti K."/>
            <person name="Kuo R."/>
            <person name="Ohm R.A."/>
            <person name="Bhattacharya S.S."/>
            <person name="Shirouzu T."/>
            <person name="Yoshinaga Y."/>
            <person name="Martin F.M."/>
            <person name="Grigoriev I.V."/>
            <person name="Hibbett D.S."/>
        </authorList>
    </citation>
    <scope>NUCLEOTIDE SEQUENCE [LARGE SCALE GENOMIC DNA]</scope>
    <source>
        <strain evidence="9 10">HHB10207 ss-3</strain>
    </source>
</reference>
<evidence type="ECO:0000256" key="1">
    <source>
        <dbReference type="ARBA" id="ARBA00004370"/>
    </source>
</evidence>
<evidence type="ECO:0000259" key="7">
    <source>
        <dbReference type="Pfam" id="PF04884"/>
    </source>
</evidence>
<feature type="domain" description="Root UVB sensitive protein C-terminal" evidence="8">
    <location>
        <begin position="274"/>
        <end position="395"/>
    </location>
</feature>
<sequence length="408" mass="44882">MAPTRRSVLQTIVHVFLPAGYPGSVSEDYLWYQIFDSLQAFTSSIAGMLSSRAVLEGFGVGDAAASPTNALILSITQEIFSRLATILFAWRLGTALEPEAKKYRLMADIFNDSSIVLDCLSPVFPGPWRVAILCLSGSLRALCGVAAGGAKAALSVHFAKSGNIGDLNAKDSSQETVIGLMGMLAGTLIIQRIVSPFATWTSLFALLAIHLLMNYFAVRNVIMTSLNQQRSSIVFANFIHSPTTILSPRQVSLRERIFEPEGLLRLADETVIGSCTVGARLSEIASKRHLFERGHISHRDRYILWCHASGSTSSSLRNGMQRLHICIFLKQEHTPEDQLEAWLQACYVSTLHSRAPSSASLSSLLEESLQFTTAHFHTLVDGLRQTGWRTDISALITSDCYQYRQLNQ</sequence>
<evidence type="ECO:0000256" key="6">
    <source>
        <dbReference type="SAM" id="Phobius"/>
    </source>
</evidence>
<dbReference type="OrthoDB" id="364779at2759"/>
<evidence type="ECO:0000259" key="8">
    <source>
        <dbReference type="Pfam" id="PF24160"/>
    </source>
</evidence>
<comment type="similarity">
    <text evidence="2">Belongs to the RUS1 family.</text>
</comment>
<keyword evidence="10" id="KW-1185">Reference proteome</keyword>
<evidence type="ECO:0000256" key="4">
    <source>
        <dbReference type="ARBA" id="ARBA00022989"/>
    </source>
</evidence>
<evidence type="ECO:0000256" key="3">
    <source>
        <dbReference type="ARBA" id="ARBA00022692"/>
    </source>
</evidence>
<dbReference type="PANTHER" id="PTHR12770:SF31">
    <property type="entry name" value="RUS FAMILY MEMBER 1"/>
    <property type="match status" value="1"/>
</dbReference>
<dbReference type="PANTHER" id="PTHR12770">
    <property type="entry name" value="RUS1 FAMILY PROTEIN C16ORF58"/>
    <property type="match status" value="1"/>
</dbReference>
<dbReference type="AlphaFoldDB" id="A0A166GDB9"/>
<dbReference type="InterPro" id="IPR006968">
    <property type="entry name" value="RUS_fam"/>
</dbReference>
<dbReference type="Proteomes" id="UP000076798">
    <property type="component" value="Unassembled WGS sequence"/>
</dbReference>
<dbReference type="GO" id="GO:0016020">
    <property type="term" value="C:membrane"/>
    <property type="evidence" value="ECO:0007669"/>
    <property type="project" value="UniProtKB-SubCell"/>
</dbReference>
<dbReference type="InterPro" id="IPR055412">
    <property type="entry name" value="UVB_sens_C"/>
</dbReference>
<dbReference type="InterPro" id="IPR054549">
    <property type="entry name" value="UVB_sens_RUS_dom"/>
</dbReference>
<dbReference type="EMBL" id="KV428020">
    <property type="protein sequence ID" value="KZT41565.1"/>
    <property type="molecule type" value="Genomic_DNA"/>
</dbReference>
<keyword evidence="4 6" id="KW-1133">Transmembrane helix</keyword>
<name>A0A166GDB9_9AGAM</name>
<keyword evidence="3 6" id="KW-0812">Transmembrane</keyword>
<organism evidence="9 10">
    <name type="scientific">Sistotremastrum suecicum HHB10207 ss-3</name>
    <dbReference type="NCBI Taxonomy" id="1314776"/>
    <lineage>
        <taxon>Eukaryota</taxon>
        <taxon>Fungi</taxon>
        <taxon>Dikarya</taxon>
        <taxon>Basidiomycota</taxon>
        <taxon>Agaricomycotina</taxon>
        <taxon>Agaricomycetes</taxon>
        <taxon>Sistotremastrales</taxon>
        <taxon>Sistotremastraceae</taxon>
        <taxon>Sistotremastrum</taxon>
    </lineage>
</organism>
<evidence type="ECO:0000256" key="5">
    <source>
        <dbReference type="ARBA" id="ARBA00023136"/>
    </source>
</evidence>
<dbReference type="Pfam" id="PF04884">
    <property type="entry name" value="UVB_sens_prot"/>
    <property type="match status" value="1"/>
</dbReference>
<keyword evidence="5 6" id="KW-0472">Membrane</keyword>
<protein>
    <submittedName>
        <fullName evidence="9">DUF647-domain-containing protein</fullName>
    </submittedName>
</protein>
<accession>A0A166GDB9</accession>
<gene>
    <name evidence="9" type="ORF">SISSUDRAFT_981649</name>
</gene>
<evidence type="ECO:0000313" key="10">
    <source>
        <dbReference type="Proteomes" id="UP000076798"/>
    </source>
</evidence>
<comment type="subcellular location">
    <subcellularLocation>
        <location evidence="1">Membrane</location>
    </subcellularLocation>
</comment>
<evidence type="ECO:0000313" key="9">
    <source>
        <dbReference type="EMBL" id="KZT41565.1"/>
    </source>
</evidence>
<evidence type="ECO:0000256" key="2">
    <source>
        <dbReference type="ARBA" id="ARBA00007558"/>
    </source>
</evidence>
<feature type="transmembrane region" description="Helical" evidence="6">
    <location>
        <begin position="200"/>
        <end position="218"/>
    </location>
</feature>
<proteinExistence type="inferred from homology"/>
<dbReference type="Pfam" id="PF24160">
    <property type="entry name" value="UVB_sens_C"/>
    <property type="match status" value="1"/>
</dbReference>
<feature type="domain" description="Protein root UVB sensitive/RUS" evidence="7">
    <location>
        <begin position="4"/>
        <end position="240"/>
    </location>
</feature>